<sequence>MKVHFLAPHPLFGRKTAPLPLKEQERSPYYWWWAYLRRSDAYIKCCEKGGKGPLAKLYADFGDVRDDDFRKWWTTSDHGAGLFAEQRQVVKFGQLNDVSEWHPDWTSDRALVIAIPLDMNKRLIKSGIAKLLDKKIDSRRGRKALRDADSSALYPLARNYTAQNLKTALAVYDLWFRGKVNPEEKLYLWEIGVEVGLNRQSVRDAKSSDKHARYEGRNRLNATVLRYVKEAQKIIKGVEQGEFPAV</sequence>
<dbReference type="AlphaFoldDB" id="A0A6J7HW90"/>
<evidence type="ECO:0000313" key="1">
    <source>
        <dbReference type="EMBL" id="CAB4920709.1"/>
    </source>
</evidence>
<proteinExistence type="predicted"/>
<dbReference type="EMBL" id="CAFBMS010000047">
    <property type="protein sequence ID" value="CAB4920709.1"/>
    <property type="molecule type" value="Genomic_DNA"/>
</dbReference>
<gene>
    <name evidence="1" type="ORF">UFOPK3614_00844</name>
</gene>
<organism evidence="1">
    <name type="scientific">freshwater metagenome</name>
    <dbReference type="NCBI Taxonomy" id="449393"/>
    <lineage>
        <taxon>unclassified sequences</taxon>
        <taxon>metagenomes</taxon>
        <taxon>ecological metagenomes</taxon>
    </lineage>
</organism>
<accession>A0A6J7HW90</accession>
<reference evidence="1" key="1">
    <citation type="submission" date="2020-05" db="EMBL/GenBank/DDBJ databases">
        <authorList>
            <person name="Chiriac C."/>
            <person name="Salcher M."/>
            <person name="Ghai R."/>
            <person name="Kavagutti S V."/>
        </authorList>
    </citation>
    <scope>NUCLEOTIDE SEQUENCE</scope>
</reference>
<name>A0A6J7HW90_9ZZZZ</name>
<protein>
    <submittedName>
        <fullName evidence="1">Unannotated protein</fullName>
    </submittedName>
</protein>